<sequence length="363" mass="38995">MAAAGWRKWVPGRRAVVVLVVVLAVLAGGGYAAKPLWQPWWYATNVCAGLLSADDLAEVLPTKQLQAAEEEADLAHGRMKCGVNTSDHEFSLMARVESDPGEVDRLLSGEFTIPTPPRFVFPAGIPGFHAGLGHYLVQECPDLGRDSLGRNRRLVTWVNGKWDEKHGTPATLRIAVSLANGAAEKAGCGAPRLPLPQRAVLRPTAVPLEKGGAGCGWLARARLPEKPGGKHWRVIARTDPHAAVTSCALVDGTSGAEYAEFSGWYGDWTDKSFDTLIGANVRLPRGFPDDGQVMTEHFGTAALARCEGESAHWEASSYPDSAGRSLAGRELRPLLVAFARDQAERRGCGRPALPGQRIFPSGR</sequence>
<evidence type="ECO:0000313" key="2">
    <source>
        <dbReference type="Proteomes" id="UP001210169"/>
    </source>
</evidence>
<evidence type="ECO:0000313" key="1">
    <source>
        <dbReference type="EMBL" id="WAU03385.1"/>
    </source>
</evidence>
<gene>
    <name evidence="1" type="ORF">STRNI_001521</name>
</gene>
<dbReference type="EMBL" id="CP114203">
    <property type="protein sequence ID" value="WAU03385.1"/>
    <property type="molecule type" value="Genomic_DNA"/>
</dbReference>
<name>A0ABY7IXH8_STRNI</name>
<organism evidence="1 2">
    <name type="scientific">Streptomyces nigrescens</name>
    <dbReference type="NCBI Taxonomy" id="1920"/>
    <lineage>
        <taxon>Bacteria</taxon>
        <taxon>Bacillati</taxon>
        <taxon>Actinomycetota</taxon>
        <taxon>Actinomycetes</taxon>
        <taxon>Kitasatosporales</taxon>
        <taxon>Streptomycetaceae</taxon>
        <taxon>Streptomyces</taxon>
    </lineage>
</organism>
<keyword evidence="2" id="KW-1185">Reference proteome</keyword>
<proteinExistence type="predicted"/>
<dbReference type="RefSeq" id="WP_274739152.1">
    <property type="nucleotide sequence ID" value="NZ_CP114203.1"/>
</dbReference>
<dbReference type="GeneID" id="301330716"/>
<accession>A0ABY7IXH8</accession>
<protein>
    <submittedName>
        <fullName evidence="1">Uncharacterized protein</fullName>
    </submittedName>
</protein>
<dbReference type="Proteomes" id="UP001210169">
    <property type="component" value="Chromosome"/>
</dbReference>
<reference evidence="1 2" key="1">
    <citation type="submission" date="2022-12" db="EMBL/GenBank/DDBJ databases">
        <authorList>
            <person name="Ruckert C."/>
            <person name="Busche T."/>
            <person name="Kalinowski J."/>
            <person name="Wittmann C."/>
        </authorList>
    </citation>
    <scope>NUCLEOTIDE SEQUENCE [LARGE SCALE GENOMIC DNA]</scope>
    <source>
        <strain evidence="1 2">DSM 40276</strain>
    </source>
</reference>